<dbReference type="InterPro" id="IPR052721">
    <property type="entry name" value="ET_Amicyanin"/>
</dbReference>
<feature type="region of interest" description="Disordered" evidence="6">
    <location>
        <begin position="27"/>
        <end position="51"/>
    </location>
</feature>
<evidence type="ECO:0000256" key="6">
    <source>
        <dbReference type="SAM" id="MobiDB-lite"/>
    </source>
</evidence>
<evidence type="ECO:0000259" key="8">
    <source>
        <dbReference type="Pfam" id="PF13473"/>
    </source>
</evidence>
<dbReference type="InterPro" id="IPR002386">
    <property type="entry name" value="Amicyanin/Pseudoazurin"/>
</dbReference>
<dbReference type="InterPro" id="IPR008972">
    <property type="entry name" value="Cupredoxin"/>
</dbReference>
<comment type="subcellular location">
    <subcellularLocation>
        <location evidence="1">Periplasm</location>
    </subcellularLocation>
</comment>
<feature type="binding site" evidence="5">
    <location>
        <position position="125"/>
    </location>
    <ligand>
        <name>Cu cation</name>
        <dbReference type="ChEBI" id="CHEBI:23378"/>
    </ligand>
</feature>
<protein>
    <submittedName>
        <fullName evidence="9">Cupredoxin domain-containing protein</fullName>
    </submittedName>
</protein>
<sequence length="136" mass="13949">MVPGLRLALTWTVLLLLAACGGSGAAQATPTQSAAAPTANASANPNPPAAPVATDHVTIKDFRFMPAAITAKAGTTVTWINQDADVHTVAFQAESGLVSKPMQQGESFTHTFASAGTFPYICSIHPSMHGMAVVTT</sequence>
<feature type="binding site" evidence="5">
    <location>
        <position position="87"/>
    </location>
    <ligand>
        <name>Cu cation</name>
        <dbReference type="ChEBI" id="CHEBI:23378"/>
    </ligand>
</feature>
<evidence type="ECO:0000313" key="9">
    <source>
        <dbReference type="EMBL" id="MBJ7604237.1"/>
    </source>
</evidence>
<evidence type="ECO:0000256" key="5">
    <source>
        <dbReference type="PIRSR" id="PIRSR602386-1"/>
    </source>
</evidence>
<keyword evidence="3" id="KW-0574">Periplasm</keyword>
<evidence type="ECO:0000256" key="3">
    <source>
        <dbReference type="ARBA" id="ARBA00022764"/>
    </source>
</evidence>
<dbReference type="GO" id="GO:0042597">
    <property type="term" value="C:periplasmic space"/>
    <property type="evidence" value="ECO:0007669"/>
    <property type="project" value="UniProtKB-SubCell"/>
</dbReference>
<feature type="signal peptide" evidence="7">
    <location>
        <begin position="1"/>
        <end position="28"/>
    </location>
</feature>
<dbReference type="AlphaFoldDB" id="A0A934NHZ9"/>
<organism evidence="9 10">
    <name type="scientific">Candidatus Dormiibacter inghamiae</name>
    <dbReference type="NCBI Taxonomy" id="3127013"/>
    <lineage>
        <taxon>Bacteria</taxon>
        <taxon>Bacillati</taxon>
        <taxon>Candidatus Dormiibacterota</taxon>
        <taxon>Candidatus Dormibacteria</taxon>
        <taxon>Candidatus Dormibacterales</taxon>
        <taxon>Candidatus Dormibacteraceae</taxon>
        <taxon>Candidatus Dormiibacter</taxon>
    </lineage>
</organism>
<keyword evidence="4" id="KW-0249">Electron transport</keyword>
<keyword evidence="5" id="KW-0479">Metal-binding</keyword>
<dbReference type="Pfam" id="PF13473">
    <property type="entry name" value="Cupredoxin_1"/>
    <property type="match status" value="1"/>
</dbReference>
<evidence type="ECO:0000256" key="2">
    <source>
        <dbReference type="ARBA" id="ARBA00022448"/>
    </source>
</evidence>
<keyword evidence="7" id="KW-0732">Signal</keyword>
<dbReference type="PANTHER" id="PTHR36507">
    <property type="entry name" value="BLL1555 PROTEIN"/>
    <property type="match status" value="1"/>
</dbReference>
<dbReference type="EMBL" id="JAEKNQ010000054">
    <property type="protein sequence ID" value="MBJ7604237.1"/>
    <property type="molecule type" value="Genomic_DNA"/>
</dbReference>
<dbReference type="Gene3D" id="2.60.40.420">
    <property type="entry name" value="Cupredoxins - blue copper proteins"/>
    <property type="match status" value="1"/>
</dbReference>
<dbReference type="GO" id="GO:0009055">
    <property type="term" value="F:electron transfer activity"/>
    <property type="evidence" value="ECO:0007669"/>
    <property type="project" value="InterPro"/>
</dbReference>
<dbReference type="PROSITE" id="PS51257">
    <property type="entry name" value="PROKAR_LIPOPROTEIN"/>
    <property type="match status" value="1"/>
</dbReference>
<comment type="caution">
    <text evidence="9">The sequence shown here is derived from an EMBL/GenBank/DDBJ whole genome shotgun (WGS) entry which is preliminary data.</text>
</comment>
<gene>
    <name evidence="9" type="ORF">JF888_13770</name>
</gene>
<feature type="domain" description="EfeO-type cupredoxin-like" evidence="8">
    <location>
        <begin position="47"/>
        <end position="134"/>
    </location>
</feature>
<dbReference type="SUPFAM" id="SSF49503">
    <property type="entry name" value="Cupredoxins"/>
    <property type="match status" value="1"/>
</dbReference>
<dbReference type="PANTHER" id="PTHR36507:SF1">
    <property type="entry name" value="BLL1555 PROTEIN"/>
    <property type="match status" value="1"/>
</dbReference>
<evidence type="ECO:0000256" key="1">
    <source>
        <dbReference type="ARBA" id="ARBA00004418"/>
    </source>
</evidence>
<feature type="compositionally biased region" description="Low complexity" evidence="6">
    <location>
        <begin position="27"/>
        <end position="44"/>
    </location>
</feature>
<name>A0A934NHZ9_9BACT</name>
<evidence type="ECO:0000256" key="7">
    <source>
        <dbReference type="SAM" id="SignalP"/>
    </source>
</evidence>
<feature type="binding site" evidence="5">
    <location>
        <position position="122"/>
    </location>
    <ligand>
        <name>Cu cation</name>
        <dbReference type="ChEBI" id="CHEBI:23378"/>
    </ligand>
</feature>
<dbReference type="GO" id="GO:0005507">
    <property type="term" value="F:copper ion binding"/>
    <property type="evidence" value="ECO:0007669"/>
    <property type="project" value="InterPro"/>
</dbReference>
<keyword evidence="2" id="KW-0813">Transport</keyword>
<evidence type="ECO:0000313" key="10">
    <source>
        <dbReference type="Proteomes" id="UP000620075"/>
    </source>
</evidence>
<proteinExistence type="predicted"/>
<comment type="cofactor">
    <cofactor evidence="5">
        <name>Cu cation</name>
        <dbReference type="ChEBI" id="CHEBI:23378"/>
    </cofactor>
    <text evidence="5">Binds 1 copper ion per subunit.</text>
</comment>
<feature type="chain" id="PRO_5037566615" evidence="7">
    <location>
        <begin position="29"/>
        <end position="136"/>
    </location>
</feature>
<reference evidence="9 10" key="1">
    <citation type="submission" date="2020-10" db="EMBL/GenBank/DDBJ databases">
        <title>Ca. Dormibacterota MAGs.</title>
        <authorList>
            <person name="Montgomery K."/>
        </authorList>
    </citation>
    <scope>NUCLEOTIDE SEQUENCE [LARGE SCALE GENOMIC DNA]</scope>
    <source>
        <strain evidence="9">SC8811_S16_3</strain>
    </source>
</reference>
<accession>A0A934NHZ9</accession>
<dbReference type="InterPro" id="IPR028096">
    <property type="entry name" value="EfeO_Cupredoxin"/>
</dbReference>
<dbReference type="PRINTS" id="PR00155">
    <property type="entry name" value="AMICYANIN"/>
</dbReference>
<keyword evidence="5" id="KW-0186">Copper</keyword>
<evidence type="ECO:0000256" key="4">
    <source>
        <dbReference type="ARBA" id="ARBA00022982"/>
    </source>
</evidence>
<dbReference type="Proteomes" id="UP000620075">
    <property type="component" value="Unassembled WGS sequence"/>
</dbReference>